<dbReference type="AlphaFoldDB" id="A0AAN7H0F9"/>
<feature type="transmembrane region" description="Helical" evidence="1">
    <location>
        <begin position="164"/>
        <end position="186"/>
    </location>
</feature>
<dbReference type="Proteomes" id="UP001301958">
    <property type="component" value="Unassembled WGS sequence"/>
</dbReference>
<reference evidence="2" key="1">
    <citation type="journal article" date="2023" name="Mol. Phylogenet. Evol.">
        <title>Genome-scale phylogeny and comparative genomics of the fungal order Sordariales.</title>
        <authorList>
            <person name="Hensen N."/>
            <person name="Bonometti L."/>
            <person name="Westerberg I."/>
            <person name="Brannstrom I.O."/>
            <person name="Guillou S."/>
            <person name="Cros-Aarteil S."/>
            <person name="Calhoun S."/>
            <person name="Haridas S."/>
            <person name="Kuo A."/>
            <person name="Mondo S."/>
            <person name="Pangilinan J."/>
            <person name="Riley R."/>
            <person name="LaButti K."/>
            <person name="Andreopoulos B."/>
            <person name="Lipzen A."/>
            <person name="Chen C."/>
            <person name="Yan M."/>
            <person name="Daum C."/>
            <person name="Ng V."/>
            <person name="Clum A."/>
            <person name="Steindorff A."/>
            <person name="Ohm R.A."/>
            <person name="Martin F."/>
            <person name="Silar P."/>
            <person name="Natvig D.O."/>
            <person name="Lalanne C."/>
            <person name="Gautier V."/>
            <person name="Ament-Velasquez S.L."/>
            <person name="Kruys A."/>
            <person name="Hutchinson M.I."/>
            <person name="Powell A.J."/>
            <person name="Barry K."/>
            <person name="Miller A.N."/>
            <person name="Grigoriev I.V."/>
            <person name="Debuchy R."/>
            <person name="Gladieux P."/>
            <person name="Hiltunen Thoren M."/>
            <person name="Johannesson H."/>
        </authorList>
    </citation>
    <scope>NUCLEOTIDE SEQUENCE</scope>
    <source>
        <strain evidence="2">CBS 990.96</strain>
    </source>
</reference>
<keyword evidence="1" id="KW-1133">Transmembrane helix</keyword>
<reference evidence="2" key="2">
    <citation type="submission" date="2023-05" db="EMBL/GenBank/DDBJ databases">
        <authorList>
            <consortium name="Lawrence Berkeley National Laboratory"/>
            <person name="Steindorff A."/>
            <person name="Hensen N."/>
            <person name="Bonometti L."/>
            <person name="Westerberg I."/>
            <person name="Brannstrom I.O."/>
            <person name="Guillou S."/>
            <person name="Cros-Aarteil S."/>
            <person name="Calhoun S."/>
            <person name="Haridas S."/>
            <person name="Kuo A."/>
            <person name="Mondo S."/>
            <person name="Pangilinan J."/>
            <person name="Riley R."/>
            <person name="Labutti K."/>
            <person name="Andreopoulos B."/>
            <person name="Lipzen A."/>
            <person name="Chen C."/>
            <person name="Yanf M."/>
            <person name="Daum C."/>
            <person name="Ng V."/>
            <person name="Clum A."/>
            <person name="Ohm R."/>
            <person name="Martin F."/>
            <person name="Silar P."/>
            <person name="Natvig D."/>
            <person name="Lalanne C."/>
            <person name="Gautier V."/>
            <person name="Ament-Velasquez S.L."/>
            <person name="Kruys A."/>
            <person name="Hutchinson M.I."/>
            <person name="Powell A.J."/>
            <person name="Barry K."/>
            <person name="Miller A.N."/>
            <person name="Grigoriev I.V."/>
            <person name="Debuchy R."/>
            <person name="Gladieux P."/>
            <person name="Thoren M.H."/>
            <person name="Johannesson H."/>
        </authorList>
    </citation>
    <scope>NUCLEOTIDE SEQUENCE</scope>
    <source>
        <strain evidence="2">CBS 990.96</strain>
    </source>
</reference>
<name>A0AAN7H0F9_9PEZI</name>
<evidence type="ECO:0000313" key="2">
    <source>
        <dbReference type="EMBL" id="KAK4228468.1"/>
    </source>
</evidence>
<feature type="transmembrane region" description="Helical" evidence="1">
    <location>
        <begin position="135"/>
        <end position="152"/>
    </location>
</feature>
<accession>A0AAN7H0F9</accession>
<evidence type="ECO:0000313" key="3">
    <source>
        <dbReference type="Proteomes" id="UP001301958"/>
    </source>
</evidence>
<keyword evidence="3" id="KW-1185">Reference proteome</keyword>
<keyword evidence="1" id="KW-0472">Membrane</keyword>
<sequence>MARKSTTARFRKKFRYPSDVDDGHNSDNSIPEIMDEQEQDNFIAILSQSNTQRNAATSRFLFILPIISAIPFLLPIFLSHPTSPSPVFILVSLSSLAATTFLIHTLPPEKTGISFLDSAGSIPVLDIKGPLEKHLPYLNLGLVVLAGLNGLLEQRIKSAHNGVLLGLLPGIVYGVVIGAKVMMASVDPERELKGLKYGYKGA</sequence>
<comment type="caution">
    <text evidence="2">The sequence shown here is derived from an EMBL/GenBank/DDBJ whole genome shotgun (WGS) entry which is preliminary data.</text>
</comment>
<dbReference type="EMBL" id="MU865318">
    <property type="protein sequence ID" value="KAK4228468.1"/>
    <property type="molecule type" value="Genomic_DNA"/>
</dbReference>
<organism evidence="2 3">
    <name type="scientific">Podospora fimiseda</name>
    <dbReference type="NCBI Taxonomy" id="252190"/>
    <lineage>
        <taxon>Eukaryota</taxon>
        <taxon>Fungi</taxon>
        <taxon>Dikarya</taxon>
        <taxon>Ascomycota</taxon>
        <taxon>Pezizomycotina</taxon>
        <taxon>Sordariomycetes</taxon>
        <taxon>Sordariomycetidae</taxon>
        <taxon>Sordariales</taxon>
        <taxon>Podosporaceae</taxon>
        <taxon>Podospora</taxon>
    </lineage>
</organism>
<gene>
    <name evidence="2" type="ORF">QBC38DRAFT_153710</name>
</gene>
<keyword evidence="1" id="KW-0812">Transmembrane</keyword>
<protein>
    <submittedName>
        <fullName evidence="2">Uncharacterized protein</fullName>
    </submittedName>
</protein>
<feature type="transmembrane region" description="Helical" evidence="1">
    <location>
        <begin position="60"/>
        <end position="80"/>
    </location>
</feature>
<evidence type="ECO:0000256" key="1">
    <source>
        <dbReference type="SAM" id="Phobius"/>
    </source>
</evidence>
<proteinExistence type="predicted"/>